<reference evidence="10" key="1">
    <citation type="submission" date="2025-08" db="UniProtKB">
        <authorList>
            <consortium name="RefSeq"/>
        </authorList>
    </citation>
    <scope>IDENTIFICATION</scope>
</reference>
<dbReference type="FunCoup" id="A0A6P7XWT9">
    <property type="interactions" value="2144"/>
</dbReference>
<organism evidence="9 10">
    <name type="scientific">Microcaecilia unicolor</name>
    <dbReference type="NCBI Taxonomy" id="1415580"/>
    <lineage>
        <taxon>Eukaryota</taxon>
        <taxon>Metazoa</taxon>
        <taxon>Chordata</taxon>
        <taxon>Craniata</taxon>
        <taxon>Vertebrata</taxon>
        <taxon>Euteleostomi</taxon>
        <taxon>Amphibia</taxon>
        <taxon>Gymnophiona</taxon>
        <taxon>Siphonopidae</taxon>
        <taxon>Microcaecilia</taxon>
    </lineage>
</organism>
<keyword evidence="3 6" id="KW-0547">Nucleotide-binding</keyword>
<dbReference type="SMART" id="SM00220">
    <property type="entry name" value="S_TKc"/>
    <property type="match status" value="1"/>
</dbReference>
<keyword evidence="4 10" id="KW-0418">Kinase</keyword>
<dbReference type="GO" id="GO:0000776">
    <property type="term" value="C:kinetochore"/>
    <property type="evidence" value="ECO:0007669"/>
    <property type="project" value="TreeGrafter"/>
</dbReference>
<feature type="region of interest" description="Disordered" evidence="7">
    <location>
        <begin position="226"/>
        <end position="246"/>
    </location>
</feature>
<dbReference type="Pfam" id="PF00069">
    <property type="entry name" value="Pkinase"/>
    <property type="match status" value="1"/>
</dbReference>
<dbReference type="GO" id="GO:0033316">
    <property type="term" value="P:meiotic spindle assembly checkpoint signaling"/>
    <property type="evidence" value="ECO:0007669"/>
    <property type="project" value="TreeGrafter"/>
</dbReference>
<dbReference type="CTD" id="7272"/>
<proteinExistence type="predicted"/>
<dbReference type="InterPro" id="IPR017441">
    <property type="entry name" value="Protein_kinase_ATP_BS"/>
</dbReference>
<gene>
    <name evidence="10" type="primary">TTK</name>
</gene>
<protein>
    <submittedName>
        <fullName evidence="10">Dual specificity protein kinase TTK</fullName>
    </submittedName>
</protein>
<dbReference type="FunFam" id="1.25.40.10:FF:000101">
    <property type="entry name" value="Dual specificity protein kinase TTK"/>
    <property type="match status" value="1"/>
</dbReference>
<dbReference type="FunFam" id="1.10.510.10:FF:000224">
    <property type="entry name" value="serine/threonine-protein kinase mph1 isoform X1"/>
    <property type="match status" value="1"/>
</dbReference>
<dbReference type="PANTHER" id="PTHR22974:SF21">
    <property type="entry name" value="DUAL SPECIFICITY PROTEIN KINASE TTK"/>
    <property type="match status" value="1"/>
</dbReference>
<feature type="domain" description="Protein kinase" evidence="8">
    <location>
        <begin position="524"/>
        <end position="787"/>
    </location>
</feature>
<dbReference type="GO" id="GO:0005634">
    <property type="term" value="C:nucleus"/>
    <property type="evidence" value="ECO:0007669"/>
    <property type="project" value="TreeGrafter"/>
</dbReference>
<evidence type="ECO:0000313" key="9">
    <source>
        <dbReference type="Proteomes" id="UP000515156"/>
    </source>
</evidence>
<dbReference type="Gene3D" id="3.30.200.20">
    <property type="entry name" value="Phosphorylase Kinase, domain 1"/>
    <property type="match status" value="1"/>
</dbReference>
<keyword evidence="9" id="KW-1185">Reference proteome</keyword>
<dbReference type="GO" id="GO:0005524">
    <property type="term" value="F:ATP binding"/>
    <property type="evidence" value="ECO:0007669"/>
    <property type="project" value="UniProtKB-UniRule"/>
</dbReference>
<dbReference type="GO" id="GO:0004674">
    <property type="term" value="F:protein serine/threonine kinase activity"/>
    <property type="evidence" value="ECO:0007669"/>
    <property type="project" value="UniProtKB-KW"/>
</dbReference>
<dbReference type="Gene3D" id="1.25.40.10">
    <property type="entry name" value="Tetratricopeptide repeat domain"/>
    <property type="match status" value="1"/>
</dbReference>
<dbReference type="InterPro" id="IPR000719">
    <property type="entry name" value="Prot_kinase_dom"/>
</dbReference>
<sequence>MDGEDFSEWQQKLAAIKDRVRSLKTKHQTEENLTDELYLSKRSADTTDHSGTVNNIMMTTNSPEDWLSFLLKSEKKGDLQTDSSLLNKMIGLYSRAVAALPPETYSLNESYALILVRFAELKALLDPEDARDQFQLARLNCKKFAFVHIALAQFELSQGNCKKSKQILQKAVDCCAVPMEMLENATRNLNLKKKCLLPEDDKQNVAVMTISGEQAIFRAGLFENSRDGKKSDGTGEFPATEANPALGEKTGSLEKFAAVSRSSPNMIFSFGRVPLRSVLSPMTSNLSTDAENPSVRRQTPASSFPKPKQSEDDSCDMGKLKFAKISSPVESWLPNKDGLEAVADLSIPLNGMEYTPASARRSDIQVMRKEPGVHVFNLQEHRTQPDDPNNCQKPIELPNMNGAGKECAWKVAETTSEEKHTSLHPSILPGSKRVTPPGTASKKKNCLLACETPGNNTLNMSCFRTPVVKNELAPVSKVSTPYFLTSGYQQQPQTPASPFQRPGCLQVTTPLSSNEFIVIKGRVYTILRKIGAGGSSKVFQVMDDKKRLYAVKYVDLDGADPQTTTSYQNEISYLRKLQKHSDKIIRLYDHEITEDHIYMVMECGNIDLNSWLRKKKTVSPWERKSYWKNMLEAVNTIHEYGIVHSDLKPANFLIVDGMLKLIDFGIANQMQPDVTSIVKDSPFGTLNFMAPEAIKVISSHEESRSKISCKSDVWSLGCILYYMAYGRTPFQHITNHFSKLQAIINPSYEIEFPDIPEKDLLDVLKKCLVRNYKQRISIPELLVHPYVQIQPHSQPESQVTAGSEEVKRILGQLICLNSPNSISRAARSLYEQCNSGKILDVAAVAKDSQAWTMK</sequence>
<keyword evidence="2" id="KW-0808">Transferase</keyword>
<dbReference type="FunFam" id="3.30.200.20:FF:000131">
    <property type="entry name" value="Dual specificity protein kinase TTK"/>
    <property type="match status" value="1"/>
</dbReference>
<dbReference type="GO" id="GO:0034501">
    <property type="term" value="P:protein localization to kinetochore"/>
    <property type="evidence" value="ECO:0007669"/>
    <property type="project" value="TreeGrafter"/>
</dbReference>
<evidence type="ECO:0000256" key="1">
    <source>
        <dbReference type="ARBA" id="ARBA00022527"/>
    </source>
</evidence>
<dbReference type="RefSeq" id="XP_030054929.1">
    <property type="nucleotide sequence ID" value="XM_030199069.1"/>
</dbReference>
<evidence type="ECO:0000256" key="2">
    <source>
        <dbReference type="ARBA" id="ARBA00022679"/>
    </source>
</evidence>
<dbReference type="SUPFAM" id="SSF56112">
    <property type="entry name" value="Protein kinase-like (PK-like)"/>
    <property type="match status" value="1"/>
</dbReference>
<dbReference type="InParanoid" id="A0A6P7XWT9"/>
<dbReference type="SUPFAM" id="SSF48452">
    <property type="entry name" value="TPR-like"/>
    <property type="match status" value="1"/>
</dbReference>
<dbReference type="PROSITE" id="PS00107">
    <property type="entry name" value="PROTEIN_KINASE_ATP"/>
    <property type="match status" value="1"/>
</dbReference>
<dbReference type="GeneID" id="115467254"/>
<keyword evidence="5 6" id="KW-0067">ATP-binding</keyword>
<evidence type="ECO:0000256" key="7">
    <source>
        <dbReference type="SAM" id="MobiDB-lite"/>
    </source>
</evidence>
<evidence type="ECO:0000256" key="4">
    <source>
        <dbReference type="ARBA" id="ARBA00022777"/>
    </source>
</evidence>
<dbReference type="GO" id="GO:0098813">
    <property type="term" value="P:nuclear chromosome segregation"/>
    <property type="evidence" value="ECO:0007669"/>
    <property type="project" value="UniProtKB-ARBA"/>
</dbReference>
<dbReference type="PROSITE" id="PS50011">
    <property type="entry name" value="PROTEIN_KINASE_DOM"/>
    <property type="match status" value="1"/>
</dbReference>
<dbReference type="InterPro" id="IPR027084">
    <property type="entry name" value="Mps1_cat"/>
</dbReference>
<evidence type="ECO:0000256" key="5">
    <source>
        <dbReference type="ARBA" id="ARBA00022840"/>
    </source>
</evidence>
<feature type="region of interest" description="Disordered" evidence="7">
    <location>
        <begin position="419"/>
        <end position="439"/>
    </location>
</feature>
<name>A0A6P7XWT9_9AMPH</name>
<feature type="region of interest" description="Disordered" evidence="7">
    <location>
        <begin position="284"/>
        <end position="315"/>
    </location>
</feature>
<dbReference type="KEGG" id="muo:115467254"/>
<keyword evidence="1" id="KW-0723">Serine/threonine-protein kinase</keyword>
<dbReference type="CDD" id="cd14131">
    <property type="entry name" value="PKc_Mps1"/>
    <property type="match status" value="1"/>
</dbReference>
<dbReference type="Proteomes" id="UP000515156">
    <property type="component" value="Chromosome 3"/>
</dbReference>
<evidence type="ECO:0000256" key="3">
    <source>
        <dbReference type="ARBA" id="ARBA00022741"/>
    </source>
</evidence>
<feature type="compositionally biased region" description="Polar residues" evidence="7">
    <location>
        <begin position="284"/>
        <end position="302"/>
    </location>
</feature>
<evidence type="ECO:0000313" key="10">
    <source>
        <dbReference type="RefSeq" id="XP_030054929.1"/>
    </source>
</evidence>
<dbReference type="InterPro" id="IPR011990">
    <property type="entry name" value="TPR-like_helical_dom_sf"/>
</dbReference>
<dbReference type="PANTHER" id="PTHR22974">
    <property type="entry name" value="MIXED LINEAGE PROTEIN KINASE"/>
    <property type="match status" value="1"/>
</dbReference>
<dbReference type="GO" id="GO:0004712">
    <property type="term" value="F:protein serine/threonine/tyrosine kinase activity"/>
    <property type="evidence" value="ECO:0007669"/>
    <property type="project" value="TreeGrafter"/>
</dbReference>
<accession>A0A6P7XWT9</accession>
<dbReference type="AlphaFoldDB" id="A0A6P7XWT9"/>
<dbReference type="GO" id="GO:0007094">
    <property type="term" value="P:mitotic spindle assembly checkpoint signaling"/>
    <property type="evidence" value="ECO:0007669"/>
    <property type="project" value="TreeGrafter"/>
</dbReference>
<dbReference type="InterPro" id="IPR008271">
    <property type="entry name" value="Ser/Thr_kinase_AS"/>
</dbReference>
<dbReference type="OrthoDB" id="20524at2759"/>
<dbReference type="PROSITE" id="PS00108">
    <property type="entry name" value="PROTEIN_KINASE_ST"/>
    <property type="match status" value="1"/>
</dbReference>
<dbReference type="Gene3D" id="1.10.510.10">
    <property type="entry name" value="Transferase(Phosphotransferase) domain 1"/>
    <property type="match status" value="1"/>
</dbReference>
<feature type="binding site" evidence="6">
    <location>
        <position position="552"/>
    </location>
    <ligand>
        <name>ATP</name>
        <dbReference type="ChEBI" id="CHEBI:30616"/>
    </ligand>
</feature>
<evidence type="ECO:0000256" key="6">
    <source>
        <dbReference type="PROSITE-ProRule" id="PRU10141"/>
    </source>
</evidence>
<dbReference type="InterPro" id="IPR011009">
    <property type="entry name" value="Kinase-like_dom_sf"/>
</dbReference>
<evidence type="ECO:0000259" key="8">
    <source>
        <dbReference type="PROSITE" id="PS50011"/>
    </source>
</evidence>